<dbReference type="PANTHER" id="PTHR43194:SF2">
    <property type="entry name" value="PEROXISOMAL MEMBRANE PROTEIN LPX1"/>
    <property type="match status" value="1"/>
</dbReference>
<dbReference type="SUPFAM" id="SSF53474">
    <property type="entry name" value="alpha/beta-Hydrolases"/>
    <property type="match status" value="1"/>
</dbReference>
<dbReference type="GO" id="GO:0016787">
    <property type="term" value="F:hydrolase activity"/>
    <property type="evidence" value="ECO:0007669"/>
    <property type="project" value="UniProtKB-KW"/>
</dbReference>
<evidence type="ECO:0000313" key="3">
    <source>
        <dbReference type="Proteomes" id="UP000541470"/>
    </source>
</evidence>
<dbReference type="AlphaFoldDB" id="A0A7Y0ASX9"/>
<evidence type="ECO:0000259" key="1">
    <source>
        <dbReference type="Pfam" id="PF12697"/>
    </source>
</evidence>
<dbReference type="InterPro" id="IPR029058">
    <property type="entry name" value="AB_hydrolase_fold"/>
</dbReference>
<evidence type="ECO:0000313" key="2">
    <source>
        <dbReference type="EMBL" id="NML72921.1"/>
    </source>
</evidence>
<dbReference type="Gene3D" id="3.40.50.1820">
    <property type="entry name" value="alpha/beta hydrolase"/>
    <property type="match status" value="1"/>
</dbReference>
<dbReference type="PRINTS" id="PR00111">
    <property type="entry name" value="ABHYDROLASE"/>
</dbReference>
<feature type="domain" description="AB hydrolase-1" evidence="1">
    <location>
        <begin position="11"/>
        <end position="239"/>
    </location>
</feature>
<accession>A0A7Y0ASX9</accession>
<dbReference type="PANTHER" id="PTHR43194">
    <property type="entry name" value="HYDROLASE ALPHA/BETA FOLD FAMILY"/>
    <property type="match status" value="1"/>
</dbReference>
<dbReference type="Pfam" id="PF12697">
    <property type="entry name" value="Abhydrolase_6"/>
    <property type="match status" value="1"/>
</dbReference>
<comment type="caution">
    <text evidence="2">The sequence shown here is derived from an EMBL/GenBank/DDBJ whole genome shotgun (WGS) entry which is preliminary data.</text>
</comment>
<dbReference type="InterPro" id="IPR050228">
    <property type="entry name" value="Carboxylesterase_BioH"/>
</dbReference>
<dbReference type="InterPro" id="IPR000073">
    <property type="entry name" value="AB_hydrolase_1"/>
</dbReference>
<reference evidence="2 3" key="1">
    <citation type="submission" date="2020-04" db="EMBL/GenBank/DDBJ databases">
        <title>Rhizobium sp. S-51 isolated from soil.</title>
        <authorList>
            <person name="Dahal R.H."/>
        </authorList>
    </citation>
    <scope>NUCLEOTIDE SEQUENCE [LARGE SCALE GENOMIC DNA]</scope>
    <source>
        <strain evidence="2 3">S-51</strain>
    </source>
</reference>
<name>A0A7Y0ASX9_9HYPH</name>
<dbReference type="EMBL" id="JABBGK010000001">
    <property type="protein sequence ID" value="NML72921.1"/>
    <property type="molecule type" value="Genomic_DNA"/>
</dbReference>
<dbReference type="Proteomes" id="UP000541470">
    <property type="component" value="Unassembled WGS sequence"/>
</dbReference>
<sequence>MDAEGKRRGTLLFVHGAWSSTWYWEPHFMPFFAASGFDVVALDLRGHGRSDGKIRWATIDGYVADAAAVAATLEDPVVVGHSMGGLVAQHLAARRPVAGLALLASVPPWGAWSALWRVVREDPAKLLACTLAFDLKPIVADAGLARRILYSRSPADKDMDAFLRHLGSESYLAFLGMLFRHPPRLPAGLPRLVLGAERDRLFPEKTVRATARRLGVEPQIVAEASHMLTVEHRWQDAADALLHWLEREVPAARPGSSAGHR</sequence>
<organism evidence="2 3">
    <name type="scientific">Rhizobium terricola</name>
    <dbReference type="NCBI Taxonomy" id="2728849"/>
    <lineage>
        <taxon>Bacteria</taxon>
        <taxon>Pseudomonadati</taxon>
        <taxon>Pseudomonadota</taxon>
        <taxon>Alphaproteobacteria</taxon>
        <taxon>Hyphomicrobiales</taxon>
        <taxon>Rhizobiaceae</taxon>
        <taxon>Rhizobium/Agrobacterium group</taxon>
        <taxon>Rhizobium</taxon>
    </lineage>
</organism>
<keyword evidence="3" id="KW-1185">Reference proteome</keyword>
<protein>
    <submittedName>
        <fullName evidence="2">Alpha/beta hydrolase</fullName>
    </submittedName>
</protein>
<proteinExistence type="predicted"/>
<gene>
    <name evidence="2" type="ORF">HHL25_02160</name>
</gene>
<keyword evidence="2" id="KW-0378">Hydrolase</keyword>